<name>D6WX31_TRICA</name>
<dbReference type="Proteomes" id="UP000007266">
    <property type="component" value="Linkage group 8"/>
</dbReference>
<evidence type="ECO:0000313" key="1">
    <source>
        <dbReference type="EMBL" id="EFA08051.1"/>
    </source>
</evidence>
<reference evidence="1 2" key="2">
    <citation type="journal article" date="2010" name="Nucleic Acids Res.">
        <title>BeetleBase in 2010: revisions to provide comprehensive genomic information for Tribolium castaneum.</title>
        <authorList>
            <person name="Kim H.S."/>
            <person name="Murphy T."/>
            <person name="Xia J."/>
            <person name="Caragea D."/>
            <person name="Park Y."/>
            <person name="Beeman R.W."/>
            <person name="Lorenzen M.D."/>
            <person name="Butcher S."/>
            <person name="Manak J.R."/>
            <person name="Brown S.J."/>
        </authorList>
    </citation>
    <scope>GENOME REANNOTATION</scope>
    <source>
        <strain evidence="1 2">Georgia GA2</strain>
    </source>
</reference>
<dbReference type="InParanoid" id="D6WX31"/>
<gene>
    <name evidence="1" type="primary">GLEAN_05645</name>
    <name evidence="1" type="ORF">TcasGA2_TC005645</name>
</gene>
<keyword evidence="2" id="KW-1185">Reference proteome</keyword>
<organism evidence="1 2">
    <name type="scientific">Tribolium castaneum</name>
    <name type="common">Red flour beetle</name>
    <dbReference type="NCBI Taxonomy" id="7070"/>
    <lineage>
        <taxon>Eukaryota</taxon>
        <taxon>Metazoa</taxon>
        <taxon>Ecdysozoa</taxon>
        <taxon>Arthropoda</taxon>
        <taxon>Hexapoda</taxon>
        <taxon>Insecta</taxon>
        <taxon>Pterygota</taxon>
        <taxon>Neoptera</taxon>
        <taxon>Endopterygota</taxon>
        <taxon>Coleoptera</taxon>
        <taxon>Polyphaga</taxon>
        <taxon>Cucujiformia</taxon>
        <taxon>Tenebrionidae</taxon>
        <taxon>Tenebrionidae incertae sedis</taxon>
        <taxon>Tribolium</taxon>
    </lineage>
</organism>
<accession>D6WX31</accession>
<sequence length="96" mass="11455">MHYRLQTWRKYSQPQGQKDAGVVIQTARFGTKRRSHRHTYSLYRKRREFTFFGCVEARIFLPYKMVDGSPVVVCWSRKAVALTHQYDTSEPQEKLN</sequence>
<dbReference type="AlphaFoldDB" id="D6WX31"/>
<reference evidence="1 2" key="1">
    <citation type="journal article" date="2008" name="Nature">
        <title>The genome of the model beetle and pest Tribolium castaneum.</title>
        <authorList>
            <consortium name="Tribolium Genome Sequencing Consortium"/>
            <person name="Richards S."/>
            <person name="Gibbs R.A."/>
            <person name="Weinstock G.M."/>
            <person name="Brown S.J."/>
            <person name="Denell R."/>
            <person name="Beeman R.W."/>
            <person name="Gibbs R."/>
            <person name="Beeman R.W."/>
            <person name="Brown S.J."/>
            <person name="Bucher G."/>
            <person name="Friedrich M."/>
            <person name="Grimmelikhuijzen C.J."/>
            <person name="Klingler M."/>
            <person name="Lorenzen M."/>
            <person name="Richards S."/>
            <person name="Roth S."/>
            <person name="Schroder R."/>
            <person name="Tautz D."/>
            <person name="Zdobnov E.M."/>
            <person name="Muzny D."/>
            <person name="Gibbs R.A."/>
            <person name="Weinstock G.M."/>
            <person name="Attaway T."/>
            <person name="Bell S."/>
            <person name="Buhay C.J."/>
            <person name="Chandrabose M.N."/>
            <person name="Chavez D."/>
            <person name="Clerk-Blankenburg K.P."/>
            <person name="Cree A."/>
            <person name="Dao M."/>
            <person name="Davis C."/>
            <person name="Chacko J."/>
            <person name="Dinh H."/>
            <person name="Dugan-Rocha S."/>
            <person name="Fowler G."/>
            <person name="Garner T.T."/>
            <person name="Garnes J."/>
            <person name="Gnirke A."/>
            <person name="Hawes A."/>
            <person name="Hernandez J."/>
            <person name="Hines S."/>
            <person name="Holder M."/>
            <person name="Hume J."/>
            <person name="Jhangiani S.N."/>
            <person name="Joshi V."/>
            <person name="Khan Z.M."/>
            <person name="Jackson L."/>
            <person name="Kovar C."/>
            <person name="Kowis A."/>
            <person name="Lee S."/>
            <person name="Lewis L.R."/>
            <person name="Margolis J."/>
            <person name="Morgan M."/>
            <person name="Nazareth L.V."/>
            <person name="Nguyen N."/>
            <person name="Okwuonu G."/>
            <person name="Parker D."/>
            <person name="Richards S."/>
            <person name="Ruiz S.J."/>
            <person name="Santibanez J."/>
            <person name="Savard J."/>
            <person name="Scherer S.E."/>
            <person name="Schneider B."/>
            <person name="Sodergren E."/>
            <person name="Tautz D."/>
            <person name="Vattahil S."/>
            <person name="Villasana D."/>
            <person name="White C.S."/>
            <person name="Wright R."/>
            <person name="Park Y."/>
            <person name="Beeman R.W."/>
            <person name="Lord J."/>
            <person name="Oppert B."/>
            <person name="Lorenzen M."/>
            <person name="Brown S."/>
            <person name="Wang L."/>
            <person name="Savard J."/>
            <person name="Tautz D."/>
            <person name="Richards S."/>
            <person name="Weinstock G."/>
            <person name="Gibbs R.A."/>
            <person name="Liu Y."/>
            <person name="Worley K."/>
            <person name="Weinstock G."/>
            <person name="Elsik C.G."/>
            <person name="Reese J.T."/>
            <person name="Elhaik E."/>
            <person name="Landan G."/>
            <person name="Graur D."/>
            <person name="Arensburger P."/>
            <person name="Atkinson P."/>
            <person name="Beeman R.W."/>
            <person name="Beidler J."/>
            <person name="Brown S.J."/>
            <person name="Demuth J.P."/>
            <person name="Drury D.W."/>
            <person name="Du Y.Z."/>
            <person name="Fujiwara H."/>
            <person name="Lorenzen M."/>
            <person name="Maselli V."/>
            <person name="Osanai M."/>
            <person name="Park Y."/>
            <person name="Robertson H.M."/>
            <person name="Tu Z."/>
            <person name="Wang J.J."/>
            <person name="Wang S."/>
            <person name="Richards S."/>
            <person name="Song H."/>
            <person name="Zhang L."/>
            <person name="Sodergren E."/>
            <person name="Werner D."/>
            <person name="Stanke M."/>
            <person name="Morgenstern B."/>
            <person name="Solovyev V."/>
            <person name="Kosarev P."/>
            <person name="Brown G."/>
            <person name="Chen H.C."/>
            <person name="Ermolaeva O."/>
            <person name="Hlavina W."/>
            <person name="Kapustin Y."/>
            <person name="Kiryutin B."/>
            <person name="Kitts P."/>
            <person name="Maglott D."/>
            <person name="Pruitt K."/>
            <person name="Sapojnikov V."/>
            <person name="Souvorov A."/>
            <person name="Mackey A.J."/>
            <person name="Waterhouse R.M."/>
            <person name="Wyder S."/>
            <person name="Zdobnov E.M."/>
            <person name="Zdobnov E.M."/>
            <person name="Wyder S."/>
            <person name="Kriventseva E.V."/>
            <person name="Kadowaki T."/>
            <person name="Bork P."/>
            <person name="Aranda M."/>
            <person name="Bao R."/>
            <person name="Beermann A."/>
            <person name="Berns N."/>
            <person name="Bolognesi R."/>
            <person name="Bonneton F."/>
            <person name="Bopp D."/>
            <person name="Brown S.J."/>
            <person name="Bucher G."/>
            <person name="Butts T."/>
            <person name="Chaumot A."/>
            <person name="Denell R.E."/>
            <person name="Ferrier D.E."/>
            <person name="Friedrich M."/>
            <person name="Gordon C.M."/>
            <person name="Jindra M."/>
            <person name="Klingler M."/>
            <person name="Lan Q."/>
            <person name="Lattorff H.M."/>
            <person name="Laudet V."/>
            <person name="von Levetsow C."/>
            <person name="Liu Z."/>
            <person name="Lutz R."/>
            <person name="Lynch J.A."/>
            <person name="da Fonseca R.N."/>
            <person name="Posnien N."/>
            <person name="Reuter R."/>
            <person name="Roth S."/>
            <person name="Savard J."/>
            <person name="Schinko J.B."/>
            <person name="Schmitt C."/>
            <person name="Schoppmeier M."/>
            <person name="Schroder R."/>
            <person name="Shippy T.D."/>
            <person name="Simonnet F."/>
            <person name="Marques-Souza H."/>
            <person name="Tautz D."/>
            <person name="Tomoyasu Y."/>
            <person name="Trauner J."/>
            <person name="Van der Zee M."/>
            <person name="Vervoort M."/>
            <person name="Wittkopp N."/>
            <person name="Wimmer E.A."/>
            <person name="Yang X."/>
            <person name="Jones A.K."/>
            <person name="Sattelle D.B."/>
            <person name="Ebert P.R."/>
            <person name="Nelson D."/>
            <person name="Scott J.G."/>
            <person name="Beeman R.W."/>
            <person name="Muthukrishnan S."/>
            <person name="Kramer K.J."/>
            <person name="Arakane Y."/>
            <person name="Beeman R.W."/>
            <person name="Zhu Q."/>
            <person name="Hogenkamp D."/>
            <person name="Dixit R."/>
            <person name="Oppert B."/>
            <person name="Jiang H."/>
            <person name="Zou Z."/>
            <person name="Marshall J."/>
            <person name="Elpidina E."/>
            <person name="Vinokurov K."/>
            <person name="Oppert C."/>
            <person name="Zou Z."/>
            <person name="Evans J."/>
            <person name="Lu Z."/>
            <person name="Zhao P."/>
            <person name="Sumathipala N."/>
            <person name="Altincicek B."/>
            <person name="Vilcinskas A."/>
            <person name="Williams M."/>
            <person name="Hultmark D."/>
            <person name="Hetru C."/>
            <person name="Jiang H."/>
            <person name="Grimmelikhuijzen C.J."/>
            <person name="Hauser F."/>
            <person name="Cazzamali G."/>
            <person name="Williamson M."/>
            <person name="Park Y."/>
            <person name="Li B."/>
            <person name="Tanaka Y."/>
            <person name="Predel R."/>
            <person name="Neupert S."/>
            <person name="Schachtner J."/>
            <person name="Verleyen P."/>
            <person name="Raible F."/>
            <person name="Bork P."/>
            <person name="Friedrich M."/>
            <person name="Walden K.K."/>
            <person name="Robertson H.M."/>
            <person name="Angeli S."/>
            <person name="Foret S."/>
            <person name="Bucher G."/>
            <person name="Schuetz S."/>
            <person name="Maleszka R."/>
            <person name="Wimmer E.A."/>
            <person name="Beeman R.W."/>
            <person name="Lorenzen M."/>
            <person name="Tomoyasu Y."/>
            <person name="Miller S.C."/>
            <person name="Grossmann D."/>
            <person name="Bucher G."/>
        </authorList>
    </citation>
    <scope>NUCLEOTIDE SEQUENCE [LARGE SCALE GENOMIC DNA]</scope>
    <source>
        <strain evidence="1 2">Georgia GA2</strain>
    </source>
</reference>
<dbReference type="EMBL" id="KQ971361">
    <property type="protein sequence ID" value="EFA08051.1"/>
    <property type="molecule type" value="Genomic_DNA"/>
</dbReference>
<proteinExistence type="predicted"/>
<dbReference type="HOGENOM" id="CLU_2362451_0_0_1"/>
<evidence type="ECO:0000313" key="2">
    <source>
        <dbReference type="Proteomes" id="UP000007266"/>
    </source>
</evidence>
<protein>
    <submittedName>
        <fullName evidence="1">Uncharacterized protein</fullName>
    </submittedName>
</protein>